<sequence>MKVNLEHAQVTVLLEINGQMHLVAMDKEKFDAINMLVKSSTEMAVPTGESQSDLNKFLGY</sequence>
<name>A0ABU4J255_9BACI</name>
<dbReference type="RefSeq" id="WP_318757172.1">
    <property type="nucleotide sequence ID" value="NZ_JAWUZT010000005.1"/>
</dbReference>
<reference evidence="2" key="1">
    <citation type="submission" date="2023-07" db="EMBL/GenBank/DDBJ databases">
        <title>Draft genomic sequences of Priestia flexa CCM isolated from the soil of an abandoned mine contaminated by free cyanide in the high Andean zone of Tacna, Peru.</title>
        <authorList>
            <person name="Caceda Quiroz C.J."/>
            <person name="Maraza Chooque G.J."/>
            <person name="Fora Quispe G.L."/>
            <person name="Carpio Mamani M."/>
        </authorList>
    </citation>
    <scope>NUCLEOTIDE SEQUENCE [LARGE SCALE GENOMIC DNA]</scope>
    <source>
        <strain evidence="2">CCM</strain>
    </source>
</reference>
<gene>
    <name evidence="1" type="ORF">RIB56_02940</name>
</gene>
<accession>A0ABU4J255</accession>
<proteinExistence type="predicted"/>
<dbReference type="EMBL" id="JAWUZT010000005">
    <property type="protein sequence ID" value="MDW8515075.1"/>
    <property type="molecule type" value="Genomic_DNA"/>
</dbReference>
<dbReference type="Proteomes" id="UP001284771">
    <property type="component" value="Unassembled WGS sequence"/>
</dbReference>
<evidence type="ECO:0000313" key="1">
    <source>
        <dbReference type="EMBL" id="MDW8515075.1"/>
    </source>
</evidence>
<protein>
    <submittedName>
        <fullName evidence="1">Uncharacterized protein</fullName>
    </submittedName>
</protein>
<comment type="caution">
    <text evidence="1">The sequence shown here is derived from an EMBL/GenBank/DDBJ whole genome shotgun (WGS) entry which is preliminary data.</text>
</comment>
<organism evidence="1 2">
    <name type="scientific">Priestia flexa</name>
    <dbReference type="NCBI Taxonomy" id="86664"/>
    <lineage>
        <taxon>Bacteria</taxon>
        <taxon>Bacillati</taxon>
        <taxon>Bacillota</taxon>
        <taxon>Bacilli</taxon>
        <taxon>Bacillales</taxon>
        <taxon>Bacillaceae</taxon>
        <taxon>Priestia</taxon>
    </lineage>
</organism>
<evidence type="ECO:0000313" key="2">
    <source>
        <dbReference type="Proteomes" id="UP001284771"/>
    </source>
</evidence>
<keyword evidence="2" id="KW-1185">Reference proteome</keyword>